<keyword evidence="3" id="KW-1185">Reference proteome</keyword>
<dbReference type="AlphaFoldDB" id="A0A368GN70"/>
<accession>A0A368GN70</accession>
<dbReference type="OrthoDB" id="5825485at2759"/>
<evidence type="ECO:0000313" key="3">
    <source>
        <dbReference type="Proteomes" id="UP000252519"/>
    </source>
</evidence>
<organism evidence="2 3">
    <name type="scientific">Ancylostoma caninum</name>
    <name type="common">Dog hookworm</name>
    <dbReference type="NCBI Taxonomy" id="29170"/>
    <lineage>
        <taxon>Eukaryota</taxon>
        <taxon>Metazoa</taxon>
        <taxon>Ecdysozoa</taxon>
        <taxon>Nematoda</taxon>
        <taxon>Chromadorea</taxon>
        <taxon>Rhabditida</taxon>
        <taxon>Rhabditina</taxon>
        <taxon>Rhabditomorpha</taxon>
        <taxon>Strongyloidea</taxon>
        <taxon>Ancylostomatidae</taxon>
        <taxon>Ancylostomatinae</taxon>
        <taxon>Ancylostoma</taxon>
    </lineage>
</organism>
<proteinExistence type="predicted"/>
<dbReference type="STRING" id="29170.A0A368GN70"/>
<dbReference type="EMBL" id="JOJR01000092">
    <property type="protein sequence ID" value="RCN45811.1"/>
    <property type="molecule type" value="Genomic_DNA"/>
</dbReference>
<gene>
    <name evidence="2" type="ORF">ANCCAN_08200</name>
</gene>
<feature type="region of interest" description="Disordered" evidence="1">
    <location>
        <begin position="1"/>
        <end position="24"/>
    </location>
</feature>
<protein>
    <submittedName>
        <fullName evidence="2">Uncharacterized protein</fullName>
    </submittedName>
</protein>
<feature type="compositionally biased region" description="Polar residues" evidence="1">
    <location>
        <begin position="1"/>
        <end position="20"/>
    </location>
</feature>
<dbReference type="Proteomes" id="UP000252519">
    <property type="component" value="Unassembled WGS sequence"/>
</dbReference>
<reference evidence="2 3" key="1">
    <citation type="submission" date="2014-10" db="EMBL/GenBank/DDBJ databases">
        <title>Draft genome of the hookworm Ancylostoma caninum.</title>
        <authorList>
            <person name="Mitreva M."/>
        </authorList>
    </citation>
    <scope>NUCLEOTIDE SEQUENCE [LARGE SCALE GENOMIC DNA]</scope>
    <source>
        <strain evidence="2 3">Baltimore</strain>
    </source>
</reference>
<comment type="caution">
    <text evidence="2">The sequence shown here is derived from an EMBL/GenBank/DDBJ whole genome shotgun (WGS) entry which is preliminary data.</text>
</comment>
<evidence type="ECO:0000313" key="2">
    <source>
        <dbReference type="EMBL" id="RCN45811.1"/>
    </source>
</evidence>
<name>A0A368GN70_ANCCA</name>
<evidence type="ECO:0000256" key="1">
    <source>
        <dbReference type="SAM" id="MobiDB-lite"/>
    </source>
</evidence>
<sequence>MPLSSKPSAAPSISTCSMLDTGSAKESARRKSLISLHLHRKSKSTKEYPAVDSITWEQAWELLKRMACNPECLDMVVGSLLKFSSQMESVPQNVNRESFDAHLGGLLHRLISTAIEEYESSTPSYKKQKKTRLAGLFSQITSFCYTFIHKSGTSRLFSALNALNKVR</sequence>